<feature type="region of interest" description="Disordered" evidence="6">
    <location>
        <begin position="187"/>
        <end position="252"/>
    </location>
</feature>
<dbReference type="GO" id="GO:0003713">
    <property type="term" value="F:transcription coactivator activity"/>
    <property type="evidence" value="ECO:0007669"/>
    <property type="project" value="TreeGrafter"/>
</dbReference>
<dbReference type="GeneID" id="87810277"/>
<feature type="compositionally biased region" description="Acidic residues" evidence="6">
    <location>
        <begin position="199"/>
        <end position="237"/>
    </location>
</feature>
<dbReference type="GO" id="GO:0005669">
    <property type="term" value="C:transcription factor TFIID complex"/>
    <property type="evidence" value="ECO:0007669"/>
    <property type="project" value="TreeGrafter"/>
</dbReference>
<gene>
    <name evidence="7" type="primary">TAF9</name>
    <name evidence="7" type="ORF">LOC62_05G007103</name>
</gene>
<comment type="similarity">
    <text evidence="2">Belongs to the TAF9 family.</text>
</comment>
<dbReference type="InterPro" id="IPR051431">
    <property type="entry name" value="TFIID_subunit_9"/>
</dbReference>
<comment type="subcellular location">
    <subcellularLocation>
        <location evidence="1">Nucleus</location>
    </subcellularLocation>
</comment>
<reference evidence="7" key="1">
    <citation type="submission" date="2023-10" db="EMBL/GenBank/DDBJ databases">
        <authorList>
            <person name="Noh H."/>
        </authorList>
    </citation>
    <scope>NUCLEOTIDE SEQUENCE</scope>
    <source>
        <strain evidence="7">DUCC4014</strain>
    </source>
</reference>
<dbReference type="RefSeq" id="XP_062629610.1">
    <property type="nucleotide sequence ID" value="XM_062773626.1"/>
</dbReference>
<evidence type="ECO:0000313" key="8">
    <source>
        <dbReference type="Proteomes" id="UP000827549"/>
    </source>
</evidence>
<evidence type="ECO:0000313" key="7">
    <source>
        <dbReference type="EMBL" id="WOO83584.1"/>
    </source>
</evidence>
<evidence type="ECO:0000256" key="1">
    <source>
        <dbReference type="ARBA" id="ARBA00004123"/>
    </source>
</evidence>
<evidence type="ECO:0000256" key="3">
    <source>
        <dbReference type="ARBA" id="ARBA00023015"/>
    </source>
</evidence>
<dbReference type="GO" id="GO:0000124">
    <property type="term" value="C:SAGA complex"/>
    <property type="evidence" value="ECO:0007669"/>
    <property type="project" value="TreeGrafter"/>
</dbReference>
<organism evidence="7 8">
    <name type="scientific">Vanrija pseudolonga</name>
    <dbReference type="NCBI Taxonomy" id="143232"/>
    <lineage>
        <taxon>Eukaryota</taxon>
        <taxon>Fungi</taxon>
        <taxon>Dikarya</taxon>
        <taxon>Basidiomycota</taxon>
        <taxon>Agaricomycotina</taxon>
        <taxon>Tremellomycetes</taxon>
        <taxon>Trichosporonales</taxon>
        <taxon>Trichosporonaceae</taxon>
        <taxon>Vanrija</taxon>
    </lineage>
</organism>
<dbReference type="SUPFAM" id="SSF47113">
    <property type="entry name" value="Histone-fold"/>
    <property type="match status" value="1"/>
</dbReference>
<name>A0AAF0YES4_9TREE</name>
<sequence length="252" mass="27338">MANTSTRTIPRDGRLLALILASKGIADSDERVIHQLLDFAHRYTADVLQSAQALADHAARTGPQSNRIEKEDVELAIQMRRRYEFFEAPPRDRAAKVERVPRCERAPASGGGFSEAAEPELEVSALTAPRVSPVDAHLYLASLAHELNAQPLPPLSESFEMVRLPPASQRLTEVTFDLVPTDAAAALSDDELRTNAADSESESESDEDADGDAEADGEAEPEAEADAAGEEDDEMEEVGVPAEREVDEDYDA</sequence>
<evidence type="ECO:0000256" key="5">
    <source>
        <dbReference type="ARBA" id="ARBA00023242"/>
    </source>
</evidence>
<dbReference type="Pfam" id="PF02291">
    <property type="entry name" value="TFIID-31kDa"/>
    <property type="match status" value="1"/>
</dbReference>
<keyword evidence="8" id="KW-1185">Reference proteome</keyword>
<dbReference type="EMBL" id="CP086718">
    <property type="protein sequence ID" value="WOO83584.1"/>
    <property type="molecule type" value="Genomic_DNA"/>
</dbReference>
<dbReference type="Gene3D" id="1.10.20.10">
    <property type="entry name" value="Histone, subunit A"/>
    <property type="match status" value="1"/>
</dbReference>
<keyword evidence="4" id="KW-0804">Transcription</keyword>
<dbReference type="CDD" id="cd07979">
    <property type="entry name" value="HFD_TAF9"/>
    <property type="match status" value="1"/>
</dbReference>
<dbReference type="GO" id="GO:0016251">
    <property type="term" value="F:RNA polymerase II general transcription initiation factor activity"/>
    <property type="evidence" value="ECO:0007669"/>
    <property type="project" value="TreeGrafter"/>
</dbReference>
<keyword evidence="5" id="KW-0539">Nucleus</keyword>
<dbReference type="PANTHER" id="PTHR48068:SF4">
    <property type="entry name" value="TATA-BOX BINDING PROTEIN ASSOCIATED FACTOR 9"/>
    <property type="match status" value="1"/>
</dbReference>
<protein>
    <submittedName>
        <fullName evidence="7">Transcription initiation factor TFIID subunit 9</fullName>
    </submittedName>
</protein>
<evidence type="ECO:0000256" key="6">
    <source>
        <dbReference type="SAM" id="MobiDB-lite"/>
    </source>
</evidence>
<accession>A0AAF0YES4</accession>
<keyword evidence="3" id="KW-0805">Transcription regulation</keyword>
<evidence type="ECO:0000256" key="2">
    <source>
        <dbReference type="ARBA" id="ARBA00007646"/>
    </source>
</evidence>
<proteinExistence type="inferred from homology"/>
<evidence type="ECO:0000256" key="4">
    <source>
        <dbReference type="ARBA" id="ARBA00023163"/>
    </source>
</evidence>
<dbReference type="InterPro" id="IPR009072">
    <property type="entry name" value="Histone-fold"/>
</dbReference>
<dbReference type="PANTHER" id="PTHR48068">
    <property type="entry name" value="TAF9 RNA POLYMERASE II, TATA BOX-BINDING PROTEIN (TBP)-ASSOCIATED FACTOR"/>
    <property type="match status" value="1"/>
</dbReference>
<dbReference type="AlphaFoldDB" id="A0AAF0YES4"/>
<dbReference type="GO" id="GO:0046982">
    <property type="term" value="F:protein heterodimerization activity"/>
    <property type="evidence" value="ECO:0007669"/>
    <property type="project" value="InterPro"/>
</dbReference>
<dbReference type="Proteomes" id="UP000827549">
    <property type="component" value="Chromosome 5"/>
</dbReference>
<dbReference type="GO" id="GO:0051123">
    <property type="term" value="P:RNA polymerase II preinitiation complex assembly"/>
    <property type="evidence" value="ECO:0007669"/>
    <property type="project" value="TreeGrafter"/>
</dbReference>
<dbReference type="InterPro" id="IPR003162">
    <property type="entry name" value="TFIID-31"/>
</dbReference>